<dbReference type="Proteomes" id="UP000758603">
    <property type="component" value="Unassembled WGS sequence"/>
</dbReference>
<evidence type="ECO:0000313" key="3">
    <source>
        <dbReference type="Proteomes" id="UP000758603"/>
    </source>
</evidence>
<feature type="transmembrane region" description="Helical" evidence="1">
    <location>
        <begin position="21"/>
        <end position="43"/>
    </location>
</feature>
<gene>
    <name evidence="2" type="ORF">BKA67DRAFT_555928</name>
</gene>
<dbReference type="AlphaFoldDB" id="A0A9P8UT15"/>
<proteinExistence type="predicted"/>
<protein>
    <submittedName>
        <fullName evidence="2">Uncharacterized protein</fullName>
    </submittedName>
</protein>
<dbReference type="RefSeq" id="XP_045961895.1">
    <property type="nucleotide sequence ID" value="XM_046102128.1"/>
</dbReference>
<keyword evidence="1" id="KW-0472">Membrane</keyword>
<evidence type="ECO:0000313" key="2">
    <source>
        <dbReference type="EMBL" id="KAH6657661.1"/>
    </source>
</evidence>
<keyword evidence="3" id="KW-1185">Reference proteome</keyword>
<accession>A0A9P8UT15</accession>
<name>A0A9P8UT15_9PEZI</name>
<keyword evidence="1" id="KW-0812">Transmembrane</keyword>
<reference evidence="2" key="1">
    <citation type="journal article" date="2021" name="Nat. Commun.">
        <title>Genetic determinants of endophytism in the Arabidopsis root mycobiome.</title>
        <authorList>
            <person name="Mesny F."/>
            <person name="Miyauchi S."/>
            <person name="Thiergart T."/>
            <person name="Pickel B."/>
            <person name="Atanasova L."/>
            <person name="Karlsson M."/>
            <person name="Huettel B."/>
            <person name="Barry K.W."/>
            <person name="Haridas S."/>
            <person name="Chen C."/>
            <person name="Bauer D."/>
            <person name="Andreopoulos W."/>
            <person name="Pangilinan J."/>
            <person name="LaButti K."/>
            <person name="Riley R."/>
            <person name="Lipzen A."/>
            <person name="Clum A."/>
            <person name="Drula E."/>
            <person name="Henrissat B."/>
            <person name="Kohler A."/>
            <person name="Grigoriev I.V."/>
            <person name="Martin F.M."/>
            <person name="Hacquard S."/>
        </authorList>
    </citation>
    <scope>NUCLEOTIDE SEQUENCE</scope>
    <source>
        <strain evidence="2">MPI-SDFR-AT-0073</strain>
    </source>
</reference>
<sequence>MPGRMSTDTESLFGDEILANGLRPLCGVLILCTNCAHLTYGTYQFSFSFPALGTSGFSLAFLLWSRLLFAVAVTWAHMNQSYTL</sequence>
<feature type="transmembrane region" description="Helical" evidence="1">
    <location>
        <begin position="55"/>
        <end position="76"/>
    </location>
</feature>
<evidence type="ECO:0000256" key="1">
    <source>
        <dbReference type="SAM" id="Phobius"/>
    </source>
</evidence>
<keyword evidence="1" id="KW-1133">Transmembrane helix</keyword>
<comment type="caution">
    <text evidence="2">The sequence shown here is derived from an EMBL/GenBank/DDBJ whole genome shotgun (WGS) entry which is preliminary data.</text>
</comment>
<dbReference type="EMBL" id="JAGPXC010000002">
    <property type="protein sequence ID" value="KAH6657661.1"/>
    <property type="molecule type" value="Genomic_DNA"/>
</dbReference>
<dbReference type="GeneID" id="70131020"/>
<organism evidence="2 3">
    <name type="scientific">Truncatella angustata</name>
    <dbReference type="NCBI Taxonomy" id="152316"/>
    <lineage>
        <taxon>Eukaryota</taxon>
        <taxon>Fungi</taxon>
        <taxon>Dikarya</taxon>
        <taxon>Ascomycota</taxon>
        <taxon>Pezizomycotina</taxon>
        <taxon>Sordariomycetes</taxon>
        <taxon>Xylariomycetidae</taxon>
        <taxon>Amphisphaeriales</taxon>
        <taxon>Sporocadaceae</taxon>
        <taxon>Truncatella</taxon>
    </lineage>
</organism>